<dbReference type="SUPFAM" id="SSF159672">
    <property type="entry name" value="CbiG N-terminal domain-like"/>
    <property type="match status" value="1"/>
</dbReference>
<gene>
    <name evidence="3" type="ORF">KM92DES2_12110</name>
</gene>
<proteinExistence type="predicted"/>
<dbReference type="GO" id="GO:0009236">
    <property type="term" value="P:cobalamin biosynthetic process"/>
    <property type="evidence" value="ECO:0007669"/>
    <property type="project" value="InterPro"/>
</dbReference>
<feature type="domain" description="Cobalamin synthesis G N-terminal" evidence="2">
    <location>
        <begin position="119"/>
        <end position="198"/>
    </location>
</feature>
<accession>A0A212K2X0</accession>
<evidence type="ECO:0000259" key="2">
    <source>
        <dbReference type="Pfam" id="PF11760"/>
    </source>
</evidence>
<dbReference type="Pfam" id="PF11760">
    <property type="entry name" value="CbiG_N"/>
    <property type="match status" value="1"/>
</dbReference>
<dbReference type="PANTHER" id="PTHR37477:SF1">
    <property type="entry name" value="COBALT-PRECORRIN-5A HYDROLASE"/>
    <property type="match status" value="1"/>
</dbReference>
<evidence type="ECO:0000259" key="1">
    <source>
        <dbReference type="Pfam" id="PF01890"/>
    </source>
</evidence>
<name>A0A212K2X0_9BACT</name>
<dbReference type="InterPro" id="IPR036518">
    <property type="entry name" value="CobE/GbiG_C_sf"/>
</dbReference>
<dbReference type="AlphaFoldDB" id="A0A212K2X0"/>
<dbReference type="InterPro" id="IPR038029">
    <property type="entry name" value="GbiG_N_sf"/>
</dbReference>
<dbReference type="InterPro" id="IPR002750">
    <property type="entry name" value="CobE/GbiG_C"/>
</dbReference>
<dbReference type="Gene3D" id="3.40.50.11220">
    <property type="match status" value="1"/>
</dbReference>
<organism evidence="3">
    <name type="scientific">uncultured Desulfovibrio sp</name>
    <dbReference type="NCBI Taxonomy" id="167968"/>
    <lineage>
        <taxon>Bacteria</taxon>
        <taxon>Pseudomonadati</taxon>
        <taxon>Thermodesulfobacteriota</taxon>
        <taxon>Desulfovibrionia</taxon>
        <taxon>Desulfovibrionales</taxon>
        <taxon>Desulfovibrionaceae</taxon>
        <taxon>Desulfovibrio</taxon>
        <taxon>environmental samples</taxon>
    </lineage>
</organism>
<dbReference type="EMBL" id="FLUP01000001">
    <property type="protein sequence ID" value="SBW05865.1"/>
    <property type="molecule type" value="Genomic_DNA"/>
</dbReference>
<dbReference type="InterPro" id="IPR021744">
    <property type="entry name" value="CbiG_N"/>
</dbReference>
<evidence type="ECO:0000313" key="3">
    <source>
        <dbReference type="EMBL" id="SBW05865.1"/>
    </source>
</evidence>
<dbReference type="SUPFAM" id="SSF159664">
    <property type="entry name" value="CobE/GbiG C-terminal domain-like"/>
    <property type="match status" value="1"/>
</dbReference>
<reference evidence="3" key="1">
    <citation type="submission" date="2016-04" db="EMBL/GenBank/DDBJ databases">
        <authorList>
            <person name="Evans L.H."/>
            <person name="Alamgir A."/>
            <person name="Owens N."/>
            <person name="Weber N.D."/>
            <person name="Virtaneva K."/>
            <person name="Barbian K."/>
            <person name="Babar A."/>
            <person name="Rosenke K."/>
        </authorList>
    </citation>
    <scope>NUCLEOTIDE SEQUENCE</scope>
    <source>
        <strain evidence="3">92-2</strain>
    </source>
</reference>
<dbReference type="RefSeq" id="WP_227119450.1">
    <property type="nucleotide sequence ID" value="NZ_LT598928.1"/>
</dbReference>
<dbReference type="InterPro" id="IPR052553">
    <property type="entry name" value="CbiG_hydrolase"/>
</dbReference>
<protein>
    <submittedName>
        <fullName evidence="3">Cobalamin (Vitamin B12) biosynthesis CbiG protein</fullName>
    </submittedName>
</protein>
<dbReference type="Gene3D" id="3.30.420.180">
    <property type="entry name" value="CobE/GbiG C-terminal domain"/>
    <property type="match status" value="1"/>
</dbReference>
<feature type="domain" description="CobE/GbiG C-terminal" evidence="1">
    <location>
        <begin position="305"/>
        <end position="431"/>
    </location>
</feature>
<dbReference type="Pfam" id="PF01890">
    <property type="entry name" value="CbiG_C"/>
    <property type="match status" value="1"/>
</dbReference>
<dbReference type="PANTHER" id="PTHR37477">
    <property type="entry name" value="COBALT-PRECORRIN-5A HYDROLASE"/>
    <property type="match status" value="1"/>
</dbReference>
<sequence length="438" mass="45644">MRGSLLYFFHAAASAVSPLPRGTRHAAEGDPLHSPRRITALACYALSQSALPLAQRLADCLAVTPWGLPGQLQYPARPAQPSEHPAHGKPSGLSRVEIFAPSRFCPAGVTPFEKIGSLLAATYKNFAAHAFIGATGIAVRALAPLLAHKSTDAPVVVIDPAGQHVISLLSGHWGGANELASHVAHLLGATAVITTASDTAAPVTPGADDAQPRKAAPALDMLLRNAGLLPVDWNRLPAAQAAMIEGESLNLWDPCHAVPDHPQLQRLPAGEADATPPEHRGPLVAAHWRGLAPSPAILRVAVPRLVIGLGCRKNAPGDMVETATRKLLAAQGLEPLAVAALATVKEKLQEPALLALAERLGVPLHGFEAADLARCPTPNPSAAAGRRFSQPPFSVCEAAALLAAAQIFPAGAPRLLLPKTIEQGQLTLALAISDRIER</sequence>